<evidence type="ECO:0000313" key="3">
    <source>
        <dbReference type="Proteomes" id="UP000222106"/>
    </source>
</evidence>
<keyword evidence="1" id="KW-0472">Membrane</keyword>
<gene>
    <name evidence="2" type="ORF">ATJ97_1979</name>
</gene>
<keyword evidence="1" id="KW-0812">Transmembrane</keyword>
<dbReference type="Proteomes" id="UP000222106">
    <property type="component" value="Unassembled WGS sequence"/>
</dbReference>
<keyword evidence="1" id="KW-1133">Transmembrane helix</keyword>
<keyword evidence="3" id="KW-1185">Reference proteome</keyword>
<dbReference type="RefSeq" id="WP_098483578.1">
    <property type="nucleotide sequence ID" value="NZ_PDJI01000004.1"/>
</dbReference>
<protein>
    <submittedName>
        <fullName evidence="2">Uncharacterized protein</fullName>
    </submittedName>
</protein>
<feature type="transmembrane region" description="Helical" evidence="1">
    <location>
        <begin position="419"/>
        <end position="441"/>
    </location>
</feature>
<evidence type="ECO:0000256" key="1">
    <source>
        <dbReference type="SAM" id="Phobius"/>
    </source>
</evidence>
<evidence type="ECO:0000313" key="2">
    <source>
        <dbReference type="EMBL" id="PFG39473.1"/>
    </source>
</evidence>
<name>A0A2A9EL03_9MICO</name>
<dbReference type="OrthoDB" id="10005285at2"/>
<comment type="caution">
    <text evidence="2">The sequence shown here is derived from an EMBL/GenBank/DDBJ whole genome shotgun (WGS) entry which is preliminary data.</text>
</comment>
<dbReference type="AlphaFoldDB" id="A0A2A9EL03"/>
<sequence>MDQPSPSPHALAPWEPFTLTVRREDAPTRESDVAAVLHARGVLGAVVDGDVAALPGRVLVRVAVDDDARVATAGADGVPRPGTDVDALVVALARHLRATVLVDAPTTVGPGGGPVLAVGPDGTPAEPVEPELDEAPGRVRSVHAWRGEGLVGARALVAGARLPLTAHRLGPWMLAVADDGTYLEPEPPGRWSFGFPYVAMSRSGELRAVTYVAGKGRRALYLELSWAPPMAAVVPASVPEGSAAERLAQRLRTARLGEGDLPEHPDLDPGVGRALVAAAQAPDGDHFLAAVAAALGLPAEIARVVEAPGRTAEAPGATAEVAGATAEVAGPTTRGPGPDAVSLLGPGERIEATGTARLMGAALRDDLVRAPSGNDPFSRLRRYLHRRPRLHLTVGLFELFAAVMVGASLLGFWSDQPSWLRILSCVLLAVDGLGNTAMAWWRLRRDAARV</sequence>
<reference evidence="2 3" key="1">
    <citation type="submission" date="2017-10" db="EMBL/GenBank/DDBJ databases">
        <title>Sequencing the genomes of 1000 actinobacteria strains.</title>
        <authorList>
            <person name="Klenk H.-P."/>
        </authorList>
    </citation>
    <scope>NUCLEOTIDE SEQUENCE [LARGE SCALE GENOMIC DNA]</scope>
    <source>
        <strain evidence="2 3">DSM 21838</strain>
    </source>
</reference>
<accession>A0A2A9EL03</accession>
<proteinExistence type="predicted"/>
<organism evidence="2 3">
    <name type="scientific">Georgenia soli</name>
    <dbReference type="NCBI Taxonomy" id="638953"/>
    <lineage>
        <taxon>Bacteria</taxon>
        <taxon>Bacillati</taxon>
        <taxon>Actinomycetota</taxon>
        <taxon>Actinomycetes</taxon>
        <taxon>Micrococcales</taxon>
        <taxon>Bogoriellaceae</taxon>
        <taxon>Georgenia</taxon>
    </lineage>
</organism>
<dbReference type="EMBL" id="PDJI01000004">
    <property type="protein sequence ID" value="PFG39473.1"/>
    <property type="molecule type" value="Genomic_DNA"/>
</dbReference>
<feature type="transmembrane region" description="Helical" evidence="1">
    <location>
        <begin position="390"/>
        <end position="413"/>
    </location>
</feature>